<dbReference type="EMBL" id="JAPHNI010000044">
    <property type="protein sequence ID" value="KAJ8117701.1"/>
    <property type="molecule type" value="Genomic_DNA"/>
</dbReference>
<dbReference type="Proteomes" id="UP001153331">
    <property type="component" value="Unassembled WGS sequence"/>
</dbReference>
<reference evidence="1" key="1">
    <citation type="submission" date="2022-11" db="EMBL/GenBank/DDBJ databases">
        <title>Genome Sequence of Boeremia exigua.</title>
        <authorList>
            <person name="Buettner E."/>
        </authorList>
    </citation>
    <scope>NUCLEOTIDE SEQUENCE</scope>
    <source>
        <strain evidence="1">CU02</strain>
    </source>
</reference>
<gene>
    <name evidence="1" type="ORF">OPT61_g1168</name>
</gene>
<keyword evidence="2" id="KW-1185">Reference proteome</keyword>
<evidence type="ECO:0000313" key="1">
    <source>
        <dbReference type="EMBL" id="KAJ8117701.1"/>
    </source>
</evidence>
<evidence type="ECO:0000313" key="2">
    <source>
        <dbReference type="Proteomes" id="UP001153331"/>
    </source>
</evidence>
<protein>
    <submittedName>
        <fullName evidence="1">Uncharacterized protein</fullName>
    </submittedName>
</protein>
<comment type="caution">
    <text evidence="1">The sequence shown here is derived from an EMBL/GenBank/DDBJ whole genome shotgun (WGS) entry which is preliminary data.</text>
</comment>
<organism evidence="1 2">
    <name type="scientific">Boeremia exigua</name>
    <dbReference type="NCBI Taxonomy" id="749465"/>
    <lineage>
        <taxon>Eukaryota</taxon>
        <taxon>Fungi</taxon>
        <taxon>Dikarya</taxon>
        <taxon>Ascomycota</taxon>
        <taxon>Pezizomycotina</taxon>
        <taxon>Dothideomycetes</taxon>
        <taxon>Pleosporomycetidae</taxon>
        <taxon>Pleosporales</taxon>
        <taxon>Pleosporineae</taxon>
        <taxon>Didymellaceae</taxon>
        <taxon>Boeremia</taxon>
    </lineage>
</organism>
<accession>A0ACC2IRD0</accession>
<name>A0ACC2IRD0_9PLEO</name>
<proteinExistence type="predicted"/>
<sequence length="343" mass="37763">MDHTICALESDKSTSDKQADTYSLLQTPPRTPSIIASSSQTLASHIRSIHQALSELSDLAPGDTVNSLLTQLVSLCVEPRSHEFTTQFFNIQGIPKLCEQLRPICAKAEGELETFWAKKIISESLKMKGKVMSQFRALIGQHLLATSTQTQALLSMFPYHQNYLDLSRLECAALSAFLPTTCTPQKIAFIGSGPLPLTSLCMLDIYPSAHVHNIDRDTSALSVSQDLCARLGYADRMSFACADMCTGDRGQEMTKWDDFEVVFLAALVGMNTTTKLAILEGLVKQLRSGTLIVARSAKGLRGVLYPIFDLGEDLDKIGLEMLVEVHPWTKVVNSIIVLRVKVR</sequence>